<feature type="signal peptide" evidence="1">
    <location>
        <begin position="1"/>
        <end position="36"/>
    </location>
</feature>
<keyword evidence="3" id="KW-1185">Reference proteome</keyword>
<sequence>MIRRVLPALRHLLGPVARPLALACLALVLLAAPAAAAPRSCAMPAEMLEEARPLQAAQRALELGQLRILVLGSASVIQAGTAEAATTWPTRLEAALGRRYSEARINVLVRGTRGASVTDNLQRLKDALREYTPALVLWQAGTVELSRGMDPHEMTEVMREGLEAIRRSGAELIVMDQQYSRFLRANANVEPYRDRLRLLAASAGAALFPRYELMRHWVDTGTLDLERAARGDRAAALERLNGCLGEAVAQLIIRGLSEAR</sequence>
<evidence type="ECO:0000313" key="2">
    <source>
        <dbReference type="EMBL" id="MBB3898086.1"/>
    </source>
</evidence>
<dbReference type="Gene3D" id="3.40.50.1110">
    <property type="entry name" value="SGNH hydrolase"/>
    <property type="match status" value="1"/>
</dbReference>
<keyword evidence="1" id="KW-0732">Signal</keyword>
<proteinExistence type="predicted"/>
<dbReference type="InterPro" id="IPR051532">
    <property type="entry name" value="Ester_Hydrolysis_Enzymes"/>
</dbReference>
<dbReference type="InterPro" id="IPR057572">
    <property type="entry name" value="NonGDSL"/>
</dbReference>
<organism evidence="2 3">
    <name type="scientific">Roseococcus suduntuyensis</name>
    <dbReference type="NCBI Taxonomy" id="455361"/>
    <lineage>
        <taxon>Bacteria</taxon>
        <taxon>Pseudomonadati</taxon>
        <taxon>Pseudomonadota</taxon>
        <taxon>Alphaproteobacteria</taxon>
        <taxon>Acetobacterales</taxon>
        <taxon>Roseomonadaceae</taxon>
        <taxon>Roseococcus</taxon>
    </lineage>
</organism>
<gene>
    <name evidence="2" type="ORF">GGQ83_001523</name>
</gene>
<protein>
    <submittedName>
        <fullName evidence="2">Lysophospholipase L1-like esterase</fullName>
    </submittedName>
</protein>
<dbReference type="InterPro" id="IPR036514">
    <property type="entry name" value="SGNH_hydro_sf"/>
</dbReference>
<dbReference type="EMBL" id="JACIDJ010000002">
    <property type="protein sequence ID" value="MBB3898086.1"/>
    <property type="molecule type" value="Genomic_DNA"/>
</dbReference>
<evidence type="ECO:0000256" key="1">
    <source>
        <dbReference type="SAM" id="SignalP"/>
    </source>
</evidence>
<comment type="caution">
    <text evidence="2">The sequence shown here is derived from an EMBL/GenBank/DDBJ whole genome shotgun (WGS) entry which is preliminary data.</text>
</comment>
<dbReference type="AlphaFoldDB" id="A0A840AC30"/>
<dbReference type="SUPFAM" id="SSF52266">
    <property type="entry name" value="SGNH hydrolase"/>
    <property type="match status" value="1"/>
</dbReference>
<dbReference type="PANTHER" id="PTHR30383">
    <property type="entry name" value="THIOESTERASE 1/PROTEASE 1/LYSOPHOSPHOLIPASE L1"/>
    <property type="match status" value="1"/>
</dbReference>
<accession>A0A840AC30</accession>
<reference evidence="2 3" key="1">
    <citation type="submission" date="2020-08" db="EMBL/GenBank/DDBJ databases">
        <title>Genomic Encyclopedia of Type Strains, Phase IV (KMG-IV): sequencing the most valuable type-strain genomes for metagenomic binning, comparative biology and taxonomic classification.</title>
        <authorList>
            <person name="Goeker M."/>
        </authorList>
    </citation>
    <scope>NUCLEOTIDE SEQUENCE [LARGE SCALE GENOMIC DNA]</scope>
    <source>
        <strain evidence="2 3">DSM 19979</strain>
    </source>
</reference>
<evidence type="ECO:0000313" key="3">
    <source>
        <dbReference type="Proteomes" id="UP000553193"/>
    </source>
</evidence>
<dbReference type="Proteomes" id="UP000553193">
    <property type="component" value="Unassembled WGS sequence"/>
</dbReference>
<dbReference type="GO" id="GO:0016788">
    <property type="term" value="F:hydrolase activity, acting on ester bonds"/>
    <property type="evidence" value="ECO:0007669"/>
    <property type="project" value="UniProtKB-ARBA"/>
</dbReference>
<name>A0A840AC30_9PROT</name>
<feature type="chain" id="PRO_5032411542" evidence="1">
    <location>
        <begin position="37"/>
        <end position="260"/>
    </location>
</feature>
<dbReference type="Pfam" id="PF25182">
    <property type="entry name" value="NonGDSL"/>
    <property type="match status" value="1"/>
</dbReference>